<evidence type="ECO:0000256" key="3">
    <source>
        <dbReference type="ARBA" id="ARBA00010323"/>
    </source>
</evidence>
<dbReference type="RefSeq" id="WP_258330699.1">
    <property type="nucleotide sequence ID" value="NZ_JAPTGG010000003.1"/>
</dbReference>
<dbReference type="PIRSF" id="PIRSF016636">
    <property type="entry name" value="AlgI_DltB"/>
    <property type="match status" value="1"/>
</dbReference>
<reference evidence="13 14" key="1">
    <citation type="submission" date="2022-12" db="EMBL/GenBank/DDBJ databases">
        <title>Dasania phycosphaerae sp. nov., isolated from particulate material of the south coast of Korea.</title>
        <authorList>
            <person name="Jiang Y."/>
        </authorList>
    </citation>
    <scope>NUCLEOTIDE SEQUENCE [LARGE SCALE GENOMIC DNA]</scope>
    <source>
        <strain evidence="13 14">GY-19</strain>
    </source>
</reference>
<evidence type="ECO:0000256" key="1">
    <source>
        <dbReference type="ARBA" id="ARBA00004651"/>
    </source>
</evidence>
<dbReference type="PANTHER" id="PTHR13285:SF23">
    <property type="entry name" value="TEICHOIC ACID D-ALANYLTRANSFERASE"/>
    <property type="match status" value="1"/>
</dbReference>
<feature type="transmembrane region" description="Helical" evidence="12">
    <location>
        <begin position="78"/>
        <end position="97"/>
    </location>
</feature>
<gene>
    <name evidence="13" type="ORF">O0V09_05000</name>
</gene>
<keyword evidence="9 11" id="KW-0472">Membrane</keyword>
<evidence type="ECO:0000256" key="11">
    <source>
        <dbReference type="PIRNR" id="PIRNR016636"/>
    </source>
</evidence>
<dbReference type="EC" id="2.3.1.-" evidence="11"/>
<organism evidence="13 14">
    <name type="scientific">Dasania phycosphaerae</name>
    <dbReference type="NCBI Taxonomy" id="2950436"/>
    <lineage>
        <taxon>Bacteria</taxon>
        <taxon>Pseudomonadati</taxon>
        <taxon>Pseudomonadota</taxon>
        <taxon>Gammaproteobacteria</taxon>
        <taxon>Cellvibrionales</taxon>
        <taxon>Spongiibacteraceae</taxon>
        <taxon>Dasania</taxon>
    </lineage>
</organism>
<dbReference type="InterPro" id="IPR028362">
    <property type="entry name" value="AlgI"/>
</dbReference>
<feature type="transmembrane region" description="Helical" evidence="12">
    <location>
        <begin position="117"/>
        <end position="135"/>
    </location>
</feature>
<feature type="transmembrane region" description="Helical" evidence="12">
    <location>
        <begin position="147"/>
        <end position="167"/>
    </location>
</feature>
<keyword evidence="14" id="KW-1185">Reference proteome</keyword>
<evidence type="ECO:0000256" key="4">
    <source>
        <dbReference type="ARBA" id="ARBA00022475"/>
    </source>
</evidence>
<evidence type="ECO:0000256" key="12">
    <source>
        <dbReference type="SAM" id="Phobius"/>
    </source>
</evidence>
<dbReference type="PIRSF" id="PIRSF500217">
    <property type="entry name" value="AlgI"/>
    <property type="match status" value="1"/>
</dbReference>
<dbReference type="EMBL" id="JAPTGG010000003">
    <property type="protein sequence ID" value="MCZ0864545.1"/>
    <property type="molecule type" value="Genomic_DNA"/>
</dbReference>
<dbReference type="GO" id="GO:0042121">
    <property type="term" value="P:alginic acid biosynthetic process"/>
    <property type="evidence" value="ECO:0007669"/>
    <property type="project" value="UniProtKB-UniRule"/>
</dbReference>
<dbReference type="GO" id="GO:0016746">
    <property type="term" value="F:acyltransferase activity"/>
    <property type="evidence" value="ECO:0007669"/>
    <property type="project" value="UniProtKB-KW"/>
</dbReference>
<dbReference type="Pfam" id="PF03062">
    <property type="entry name" value="MBOAT"/>
    <property type="match status" value="1"/>
</dbReference>
<feature type="transmembrane region" description="Helical" evidence="12">
    <location>
        <begin position="6"/>
        <end position="23"/>
    </location>
</feature>
<dbReference type="InterPro" id="IPR051085">
    <property type="entry name" value="MB_O-acyltransferase"/>
</dbReference>
<evidence type="ECO:0000313" key="13">
    <source>
        <dbReference type="EMBL" id="MCZ0864545.1"/>
    </source>
</evidence>
<dbReference type="Proteomes" id="UP001069090">
    <property type="component" value="Unassembled WGS sequence"/>
</dbReference>
<sequence>MLFNSHIFIFIFLPLVWLGYNYFKSAGRQESGIIFLVFSSLVFYGYWNAYYLLLIGCSIVANYGMGLLIERPSRYKRAWLVLGVAGNLLLLAYYKYLGFFVLNYNYFAETPVALESIILPLAISFFTFQQITYLVDSAKGLTSEHSFWHYCLYVTFFPQLIAGPIVHHKEMLPQFTRPQPRAIQYSDLAIGISIFAMGLFKKVMVADNLAPYAGDVFSHAEAGLPLSAYDAWVGALAYTFQLYFDFSGYADMAIGIARMFSIRLPLNFNSPYKANSIIDFWRRWHMTLSRFLRDYLYIPLGGSRKGKFRRLINLFVTMLLGGLWHGAGWTFVAWGCLHGVYLVINHGWRSFISTNDMAGKGSSENRVQQWLLAALSRVLTILAIVIAWVFFRAVDISSAVDIVTAMLGFTDDTSEIFKVSKSLPAIVLLFLWVWLFPNVQEVMKKYRPAYDFESKKFESSVVMVLWRPTLKWFFVVMPMLVVAVLNLTQLSEFIYFQF</sequence>
<keyword evidence="7 11" id="KW-0016">Alginate biosynthesis</keyword>
<keyword evidence="4 11" id="KW-1003">Cell membrane</keyword>
<comment type="subcellular location">
    <subcellularLocation>
        <location evidence="11">Cell inner membrane</location>
    </subcellularLocation>
    <subcellularLocation>
        <location evidence="1">Cell membrane</location>
        <topology evidence="1">Multi-pass membrane protein</topology>
    </subcellularLocation>
</comment>
<keyword evidence="11" id="KW-0997">Cell inner membrane</keyword>
<keyword evidence="6 11" id="KW-0812">Transmembrane</keyword>
<feature type="transmembrane region" description="Helical" evidence="12">
    <location>
        <begin position="182"/>
        <end position="200"/>
    </location>
</feature>
<evidence type="ECO:0000256" key="6">
    <source>
        <dbReference type="ARBA" id="ARBA00022692"/>
    </source>
</evidence>
<dbReference type="InterPro" id="IPR024194">
    <property type="entry name" value="Ac/AlaTfrase_AlgI/DltB"/>
</dbReference>
<dbReference type="AlphaFoldDB" id="A0A9J6RJJ9"/>
<feature type="transmembrane region" description="Helical" evidence="12">
    <location>
        <begin position="369"/>
        <end position="391"/>
    </location>
</feature>
<dbReference type="InterPro" id="IPR004299">
    <property type="entry name" value="MBOAT_fam"/>
</dbReference>
<keyword evidence="10 11" id="KW-0012">Acyltransferase</keyword>
<evidence type="ECO:0000256" key="9">
    <source>
        <dbReference type="ARBA" id="ARBA00023136"/>
    </source>
</evidence>
<evidence type="ECO:0000256" key="10">
    <source>
        <dbReference type="ARBA" id="ARBA00023315"/>
    </source>
</evidence>
<dbReference type="GO" id="GO:0005886">
    <property type="term" value="C:plasma membrane"/>
    <property type="evidence" value="ECO:0007669"/>
    <property type="project" value="UniProtKB-SubCell"/>
</dbReference>
<protein>
    <recommendedName>
        <fullName evidence="11">Probable alginate O-acetylase</fullName>
        <ecNumber evidence="11">2.3.1.-</ecNumber>
    </recommendedName>
</protein>
<feature type="transmembrane region" description="Helical" evidence="12">
    <location>
        <begin position="308"/>
        <end position="325"/>
    </location>
</feature>
<proteinExistence type="inferred from homology"/>
<comment type="pathway">
    <text evidence="2 11">Glycan biosynthesis; alginate biosynthesis.</text>
</comment>
<evidence type="ECO:0000256" key="7">
    <source>
        <dbReference type="ARBA" id="ARBA00022841"/>
    </source>
</evidence>
<evidence type="ECO:0000313" key="14">
    <source>
        <dbReference type="Proteomes" id="UP001069090"/>
    </source>
</evidence>
<keyword evidence="5 11" id="KW-0808">Transferase</keyword>
<dbReference type="PANTHER" id="PTHR13285">
    <property type="entry name" value="ACYLTRANSFERASE"/>
    <property type="match status" value="1"/>
</dbReference>
<evidence type="ECO:0000256" key="2">
    <source>
        <dbReference type="ARBA" id="ARBA00005182"/>
    </source>
</evidence>
<keyword evidence="8 12" id="KW-1133">Transmembrane helix</keyword>
<feature type="transmembrane region" description="Helical" evidence="12">
    <location>
        <begin position="30"/>
        <end position="47"/>
    </location>
</feature>
<evidence type="ECO:0000256" key="8">
    <source>
        <dbReference type="ARBA" id="ARBA00022989"/>
    </source>
</evidence>
<comment type="similarity">
    <text evidence="3 11">Belongs to the membrane-bound acyltransferase family.</text>
</comment>
<accession>A0A9J6RJJ9</accession>
<feature type="transmembrane region" description="Helical" evidence="12">
    <location>
        <begin position="416"/>
        <end position="437"/>
    </location>
</feature>
<comment type="caution">
    <text evidence="13">The sequence shown here is derived from an EMBL/GenBank/DDBJ whole genome shotgun (WGS) entry which is preliminary data.</text>
</comment>
<name>A0A9J6RJJ9_9GAMM</name>
<feature type="transmembrane region" description="Helical" evidence="12">
    <location>
        <begin position="472"/>
        <end position="496"/>
    </location>
</feature>
<evidence type="ECO:0000256" key="5">
    <source>
        <dbReference type="ARBA" id="ARBA00022679"/>
    </source>
</evidence>